<sequence>MGAVFFAVKNDLILVGLAAPVLVFSFVLIRPPQFVNRSVFVVIHDMSRG</sequence>
<comment type="caution">
    <text evidence="2">The sequence shown here is derived from an EMBL/GenBank/DDBJ whole genome shotgun (WGS) entry which is preliminary data.</text>
</comment>
<protein>
    <submittedName>
        <fullName evidence="2">Uncharacterized protein</fullName>
    </submittedName>
</protein>
<keyword evidence="1" id="KW-1133">Transmembrane helix</keyword>
<dbReference type="AlphaFoldDB" id="A0A0G1QMU9"/>
<gene>
    <name evidence="2" type="ORF">UX27_C0011G0014</name>
</gene>
<dbReference type="EMBL" id="LCLO01000011">
    <property type="protein sequence ID" value="KKU19083.1"/>
    <property type="molecule type" value="Genomic_DNA"/>
</dbReference>
<reference evidence="2 3" key="1">
    <citation type="journal article" date="2015" name="Nature">
        <title>rRNA introns, odd ribosomes, and small enigmatic genomes across a large radiation of phyla.</title>
        <authorList>
            <person name="Brown C.T."/>
            <person name="Hug L.A."/>
            <person name="Thomas B.C."/>
            <person name="Sharon I."/>
            <person name="Castelle C.J."/>
            <person name="Singh A."/>
            <person name="Wilkins M.J."/>
            <person name="Williams K.H."/>
            <person name="Banfield J.F."/>
        </authorList>
    </citation>
    <scope>NUCLEOTIDE SEQUENCE [LARGE SCALE GENOMIC DNA]</scope>
</reference>
<feature type="transmembrane region" description="Helical" evidence="1">
    <location>
        <begin position="12"/>
        <end position="29"/>
    </location>
</feature>
<evidence type="ECO:0000313" key="2">
    <source>
        <dbReference type="EMBL" id="KKU19083.1"/>
    </source>
</evidence>
<evidence type="ECO:0000256" key="1">
    <source>
        <dbReference type="SAM" id="Phobius"/>
    </source>
</evidence>
<proteinExistence type="predicted"/>
<keyword evidence="1" id="KW-0812">Transmembrane</keyword>
<accession>A0A0G1QMU9</accession>
<dbReference type="Proteomes" id="UP000034644">
    <property type="component" value="Unassembled WGS sequence"/>
</dbReference>
<keyword evidence="1" id="KW-0472">Membrane</keyword>
<organism evidence="2 3">
    <name type="scientific">Candidatus Azambacteria bacterium GW2011_GWA2_45_90</name>
    <dbReference type="NCBI Taxonomy" id="1618614"/>
    <lineage>
        <taxon>Bacteria</taxon>
        <taxon>Candidatus Azamiibacteriota</taxon>
    </lineage>
</organism>
<evidence type="ECO:0000313" key="3">
    <source>
        <dbReference type="Proteomes" id="UP000034644"/>
    </source>
</evidence>
<name>A0A0G1QMU9_9BACT</name>